<proteinExistence type="inferred from homology"/>
<dbReference type="AlphaFoldDB" id="A0A963YS23"/>
<evidence type="ECO:0000259" key="2">
    <source>
        <dbReference type="Pfam" id="PF03807"/>
    </source>
</evidence>
<dbReference type="Proteomes" id="UP000708298">
    <property type="component" value="Unassembled WGS sequence"/>
</dbReference>
<feature type="domain" description="Pyrroline-5-carboxylate reductase catalytic N-terminal" evidence="2">
    <location>
        <begin position="4"/>
        <end position="96"/>
    </location>
</feature>
<comment type="caution">
    <text evidence="3">The sequence shown here is derived from an EMBL/GenBank/DDBJ whole genome shotgun (WGS) entry which is preliminary data.</text>
</comment>
<dbReference type="Pfam" id="PF03807">
    <property type="entry name" value="F420_oxidored"/>
    <property type="match status" value="1"/>
</dbReference>
<dbReference type="RefSeq" id="WP_227321044.1">
    <property type="nucleotide sequence ID" value="NZ_JAESVB010000003.1"/>
</dbReference>
<name>A0A963YS23_9PROT</name>
<dbReference type="PANTHER" id="PTHR11645">
    <property type="entry name" value="PYRROLINE-5-CARBOXYLATE REDUCTASE"/>
    <property type="match status" value="1"/>
</dbReference>
<dbReference type="EMBL" id="JAESVB010000003">
    <property type="protein sequence ID" value="MCB8875390.1"/>
    <property type="molecule type" value="Genomic_DNA"/>
</dbReference>
<comment type="similarity">
    <text evidence="1">Belongs to the pyrroline-5-carboxylate reductase family.</text>
</comment>
<evidence type="ECO:0000256" key="1">
    <source>
        <dbReference type="ARBA" id="ARBA00005525"/>
    </source>
</evidence>
<dbReference type="GO" id="GO:0004735">
    <property type="term" value="F:pyrroline-5-carboxylate reductase activity"/>
    <property type="evidence" value="ECO:0007669"/>
    <property type="project" value="TreeGrafter"/>
</dbReference>
<protein>
    <submittedName>
        <fullName evidence="3">NAD(P)-binding domain-containing protein</fullName>
    </submittedName>
</protein>
<reference evidence="3" key="2">
    <citation type="submission" date="2021-01" db="EMBL/GenBank/DDBJ databases">
        <authorList>
            <person name="Mieszkin S."/>
            <person name="Pouder E."/>
            <person name="Alain K."/>
        </authorList>
    </citation>
    <scope>NUCLEOTIDE SEQUENCE</scope>
    <source>
        <strain evidence="3">HW T2.11</strain>
    </source>
</reference>
<reference evidence="3" key="1">
    <citation type="journal article" date="2021" name="Microorganisms">
        <title>Acidisoma silvae sp. nov. and Acidisomacellulosilytica sp. nov., Two Acidophilic Bacteria Isolated from Decaying Wood, Hydrolyzing Cellulose and Producing Poly-3-hydroxybutyrate.</title>
        <authorList>
            <person name="Mieszkin S."/>
            <person name="Pouder E."/>
            <person name="Uroz S."/>
            <person name="Simon-Colin C."/>
            <person name="Alain K."/>
        </authorList>
    </citation>
    <scope>NUCLEOTIDE SEQUENCE</scope>
    <source>
        <strain evidence="3">HW T2.11</strain>
    </source>
</reference>
<sequence length="261" mass="28228">MAHLGFVGTGTLADAVIRGLQTTAAAEHTYHLSPRSEGRSKALAADFPQNTVREESNEAVVEKSDIVLIGVLPKQISDLGRLPFRADQIIVSFLAGVPVDVLLQQVAPATRVVRMIPLPGVEFCKGPILMTPSDASVEELFGGVGELVIPARESDLDTISMATGLMSATFQLQNTVIDWMKSRNIADGVATPFVRSLYSGLAELALAAERQGHGLPPQNYETPGGLNETVRAYFNRTGWFDEMTKALDVVEAHRRTLMKKS</sequence>
<keyword evidence="4" id="KW-1185">Reference proteome</keyword>
<evidence type="ECO:0000313" key="4">
    <source>
        <dbReference type="Proteomes" id="UP000708298"/>
    </source>
</evidence>
<dbReference type="Gene3D" id="3.40.50.720">
    <property type="entry name" value="NAD(P)-binding Rossmann-like Domain"/>
    <property type="match status" value="1"/>
</dbReference>
<accession>A0A963YS23</accession>
<gene>
    <name evidence="3" type="ORF">ASILVAE211_09380</name>
</gene>
<evidence type="ECO:0000313" key="3">
    <source>
        <dbReference type="EMBL" id="MCB8875390.1"/>
    </source>
</evidence>
<dbReference type="GO" id="GO:0055129">
    <property type="term" value="P:L-proline biosynthetic process"/>
    <property type="evidence" value="ECO:0007669"/>
    <property type="project" value="TreeGrafter"/>
</dbReference>
<dbReference type="SUPFAM" id="SSF51735">
    <property type="entry name" value="NAD(P)-binding Rossmann-fold domains"/>
    <property type="match status" value="1"/>
</dbReference>
<dbReference type="InterPro" id="IPR036291">
    <property type="entry name" value="NAD(P)-bd_dom_sf"/>
</dbReference>
<organism evidence="3 4">
    <name type="scientific">Acidisoma silvae</name>
    <dbReference type="NCBI Taxonomy" id="2802396"/>
    <lineage>
        <taxon>Bacteria</taxon>
        <taxon>Pseudomonadati</taxon>
        <taxon>Pseudomonadota</taxon>
        <taxon>Alphaproteobacteria</taxon>
        <taxon>Acetobacterales</taxon>
        <taxon>Acidocellaceae</taxon>
        <taxon>Acidisoma</taxon>
    </lineage>
</organism>
<dbReference type="PANTHER" id="PTHR11645:SF13">
    <property type="entry name" value="PYRROLINE-5-CARBOXYLATE REDUCTASE CATALYTIC N-TERMINAL DOMAIN-CONTAINING PROTEIN"/>
    <property type="match status" value="1"/>
</dbReference>
<dbReference type="InterPro" id="IPR028939">
    <property type="entry name" value="P5C_Rdtase_cat_N"/>
</dbReference>